<sequence>MDEEVRNLLLAWNLEEYAEVFKLTTYTTGRRQIFAERCWKVLREGCSVLRAYVALGTEERIPWKLELVNDLELPEVTLTPYIWTDPEDTLSTSDSISVVTLDVTEEVQEKSLNTASSVALSRAMTDSDIDYDRYKRTTSDYIDDVLKESRLHRYEYNEKLRQRMKKYFDEECNVFTADDPGLIRLEEALLDLDYKVIHETSNKSMVLQYDSL</sequence>
<keyword evidence="1" id="KW-0436">Ligase</keyword>
<organism evidence="1 2">
    <name type="scientific">Operophtera brumata</name>
    <name type="common">Winter moth</name>
    <name type="synonym">Phalaena brumata</name>
    <dbReference type="NCBI Taxonomy" id="104452"/>
    <lineage>
        <taxon>Eukaryota</taxon>
        <taxon>Metazoa</taxon>
        <taxon>Ecdysozoa</taxon>
        <taxon>Arthropoda</taxon>
        <taxon>Hexapoda</taxon>
        <taxon>Insecta</taxon>
        <taxon>Pterygota</taxon>
        <taxon>Neoptera</taxon>
        <taxon>Endopterygota</taxon>
        <taxon>Lepidoptera</taxon>
        <taxon>Glossata</taxon>
        <taxon>Ditrysia</taxon>
        <taxon>Geometroidea</taxon>
        <taxon>Geometridae</taxon>
        <taxon>Larentiinae</taxon>
        <taxon>Operophtera</taxon>
    </lineage>
</organism>
<evidence type="ECO:0000313" key="2">
    <source>
        <dbReference type="Proteomes" id="UP000037510"/>
    </source>
</evidence>
<feature type="non-terminal residue" evidence="1">
    <location>
        <position position="212"/>
    </location>
</feature>
<protein>
    <submittedName>
        <fullName evidence="1">Methionine--tRNA ligase</fullName>
    </submittedName>
</protein>
<gene>
    <name evidence="1" type="ORF">OBRU01_13921</name>
</gene>
<reference evidence="1 2" key="1">
    <citation type="journal article" date="2015" name="Genome Biol. Evol.">
        <title>The genome of winter moth (Operophtera brumata) provides a genomic perspective on sexual dimorphism and phenology.</title>
        <authorList>
            <person name="Derks M.F."/>
            <person name="Smit S."/>
            <person name="Salis L."/>
            <person name="Schijlen E."/>
            <person name="Bossers A."/>
            <person name="Mateman C."/>
            <person name="Pijl A.S."/>
            <person name="de Ridder D."/>
            <person name="Groenen M.A."/>
            <person name="Visser M.E."/>
            <person name="Megens H.J."/>
        </authorList>
    </citation>
    <scope>NUCLEOTIDE SEQUENCE [LARGE SCALE GENOMIC DNA]</scope>
    <source>
        <strain evidence="1">WM2013NL</strain>
        <tissue evidence="1">Head and thorax</tissue>
    </source>
</reference>
<keyword evidence="2" id="KW-1185">Reference proteome</keyword>
<comment type="caution">
    <text evidence="1">The sequence shown here is derived from an EMBL/GenBank/DDBJ whole genome shotgun (WGS) entry which is preliminary data.</text>
</comment>
<dbReference type="GO" id="GO:0016874">
    <property type="term" value="F:ligase activity"/>
    <property type="evidence" value="ECO:0007669"/>
    <property type="project" value="UniProtKB-KW"/>
</dbReference>
<dbReference type="AlphaFoldDB" id="A0A0L7L7L4"/>
<dbReference type="Proteomes" id="UP000037510">
    <property type="component" value="Unassembled WGS sequence"/>
</dbReference>
<evidence type="ECO:0000313" key="1">
    <source>
        <dbReference type="EMBL" id="KOB71281.1"/>
    </source>
</evidence>
<accession>A0A0L7L7L4</accession>
<name>A0A0L7L7L4_OPEBR</name>
<proteinExistence type="predicted"/>
<dbReference type="EMBL" id="JTDY01002501">
    <property type="protein sequence ID" value="KOB71281.1"/>
    <property type="molecule type" value="Genomic_DNA"/>
</dbReference>